<feature type="transmembrane region" description="Helical" evidence="1">
    <location>
        <begin position="163"/>
        <end position="185"/>
    </location>
</feature>
<dbReference type="RefSeq" id="WP_114404748.1">
    <property type="nucleotide sequence ID" value="NZ_QOWE01000003.1"/>
</dbReference>
<feature type="transmembrane region" description="Helical" evidence="1">
    <location>
        <begin position="76"/>
        <end position="94"/>
    </location>
</feature>
<evidence type="ECO:0000313" key="2">
    <source>
        <dbReference type="EMBL" id="RCR70832.1"/>
    </source>
</evidence>
<gene>
    <name evidence="2" type="ORF">DUE52_04375</name>
</gene>
<dbReference type="PANTHER" id="PTHR41247">
    <property type="entry name" value="HTH-TYPE TRANSCRIPTIONAL REPRESSOR YCNK"/>
    <property type="match status" value="1"/>
</dbReference>
<feature type="transmembrane region" description="Helical" evidence="1">
    <location>
        <begin position="7"/>
        <end position="25"/>
    </location>
</feature>
<dbReference type="SUPFAM" id="SSF160387">
    <property type="entry name" value="NosL/MerB-like"/>
    <property type="match status" value="1"/>
</dbReference>
<reference evidence="2 3" key="1">
    <citation type="submission" date="2018-07" db="EMBL/GenBank/DDBJ databases">
        <title>Genome analysis of Larkinella rosea.</title>
        <authorList>
            <person name="Zhou Z."/>
            <person name="Wang G."/>
        </authorList>
    </citation>
    <scope>NUCLEOTIDE SEQUENCE [LARGE SCALE GENOMIC DNA]</scope>
    <source>
        <strain evidence="3">zzj9</strain>
    </source>
</reference>
<keyword evidence="1" id="KW-0472">Membrane</keyword>
<protein>
    <submittedName>
        <fullName evidence="2">Uncharacterized protein</fullName>
    </submittedName>
</protein>
<keyword evidence="1" id="KW-1133">Transmembrane helix</keyword>
<dbReference type="OrthoDB" id="9809859at2"/>
<dbReference type="Proteomes" id="UP000253383">
    <property type="component" value="Unassembled WGS sequence"/>
</dbReference>
<dbReference type="PANTHER" id="PTHR41247:SF1">
    <property type="entry name" value="HTH-TYPE TRANSCRIPTIONAL REPRESSOR YCNK"/>
    <property type="match status" value="1"/>
</dbReference>
<keyword evidence="1" id="KW-0812">Transmembrane</keyword>
<accession>A0A368JTQ3</accession>
<comment type="caution">
    <text evidence="2">The sequence shown here is derived from an EMBL/GenBank/DDBJ whole genome shotgun (WGS) entry which is preliminary data.</text>
</comment>
<sequence>MKTFSRLVVLLATLSLIGTYFLPLWRIDLWAPQYPEGLVMHIWLNKLSGDVEIINGLNHYIGMAHIKESMFPEFTYMPYLVGFFIAFGLLTVALKNRTLLLLNLSLFVLAGILALYDFWKWGYEYGHNLDPKAPIRVPGMSYQPPILGYKALLNFGAFSIPDWGGWLFLVAGLLVAGAVVYEWFLRGKASLTTKKSVSGPIVSALFLAGVVTQGCRVQPEPIHYGKDACEHCKMTIVDQKFAAEIVTQKGKSFKFDDVACLVNYLTESKVSEADLAFILVDQYNKPGELVDARQAVYVSGDGIRSPMMGNTAAFPDAEAARAARTELAAAKLRTWHDLLHKIR</sequence>
<evidence type="ECO:0000256" key="1">
    <source>
        <dbReference type="SAM" id="Phobius"/>
    </source>
</evidence>
<dbReference type="Pfam" id="PF05573">
    <property type="entry name" value="NosL"/>
    <property type="match status" value="1"/>
</dbReference>
<name>A0A368JTQ3_9BACT</name>
<feature type="transmembrane region" description="Helical" evidence="1">
    <location>
        <begin position="101"/>
        <end position="119"/>
    </location>
</feature>
<evidence type="ECO:0000313" key="3">
    <source>
        <dbReference type="Proteomes" id="UP000253383"/>
    </source>
</evidence>
<keyword evidence="3" id="KW-1185">Reference proteome</keyword>
<proteinExistence type="predicted"/>
<dbReference type="InterPro" id="IPR008719">
    <property type="entry name" value="N2O_reductase_NosL"/>
</dbReference>
<dbReference type="EMBL" id="QOWE01000003">
    <property type="protein sequence ID" value="RCR70832.1"/>
    <property type="molecule type" value="Genomic_DNA"/>
</dbReference>
<dbReference type="AlphaFoldDB" id="A0A368JTQ3"/>
<organism evidence="2 3">
    <name type="scientific">Larkinella punicea</name>
    <dbReference type="NCBI Taxonomy" id="2315727"/>
    <lineage>
        <taxon>Bacteria</taxon>
        <taxon>Pseudomonadati</taxon>
        <taxon>Bacteroidota</taxon>
        <taxon>Cytophagia</taxon>
        <taxon>Cytophagales</taxon>
        <taxon>Spirosomataceae</taxon>
        <taxon>Larkinella</taxon>
    </lineage>
</organism>